<keyword evidence="3" id="KW-1185">Reference proteome</keyword>
<gene>
    <name evidence="2" type="ORF">B0T20DRAFT_149450</name>
</gene>
<evidence type="ECO:0008006" key="4">
    <source>
        <dbReference type="Google" id="ProtNLM"/>
    </source>
</evidence>
<dbReference type="Proteomes" id="UP001281003">
    <property type="component" value="Unassembled WGS sequence"/>
</dbReference>
<reference evidence="2" key="2">
    <citation type="submission" date="2023-07" db="EMBL/GenBank/DDBJ databases">
        <authorList>
            <consortium name="Lawrence Berkeley National Laboratory"/>
            <person name="Haridas S."/>
            <person name="Hensen N."/>
            <person name="Bonometti L."/>
            <person name="Westerberg I."/>
            <person name="Brannstrom I.O."/>
            <person name="Guillou S."/>
            <person name="Cros-Aarteil S."/>
            <person name="Calhoun S."/>
            <person name="Kuo A."/>
            <person name="Mondo S."/>
            <person name="Pangilinan J."/>
            <person name="Riley R."/>
            <person name="LaButti K."/>
            <person name="Andreopoulos B."/>
            <person name="Lipzen A."/>
            <person name="Chen C."/>
            <person name="Yanf M."/>
            <person name="Daum C."/>
            <person name="Ng V."/>
            <person name="Clum A."/>
            <person name="Steindorff A."/>
            <person name="Ohm R."/>
            <person name="Martin F."/>
            <person name="Silar P."/>
            <person name="Natvig D."/>
            <person name="Lalanne C."/>
            <person name="Gautier V."/>
            <person name="Ament-velasquez S.L."/>
            <person name="Kruys A."/>
            <person name="Hutchinson M.I."/>
            <person name="Powell A.J."/>
            <person name="Barry K."/>
            <person name="Miller A.N."/>
            <person name="Grigoriev I.V."/>
            <person name="Debuchy R."/>
            <person name="Gladieux P."/>
            <person name="Thoren M.H."/>
            <person name="Johannesson H."/>
        </authorList>
    </citation>
    <scope>NUCLEOTIDE SEQUENCE</scope>
    <source>
        <strain evidence="2">FGSC 1904</strain>
    </source>
</reference>
<protein>
    <recommendedName>
        <fullName evidence="4">Secreted protein</fullName>
    </recommendedName>
</protein>
<comment type="caution">
    <text evidence="2">The sequence shown here is derived from an EMBL/GenBank/DDBJ whole genome shotgun (WGS) entry which is preliminary data.</text>
</comment>
<reference evidence="2" key="1">
    <citation type="journal article" date="2023" name="Mol. Phylogenet. Evol.">
        <title>Genome-scale phylogeny and comparative genomics of the fungal order Sordariales.</title>
        <authorList>
            <person name="Hensen N."/>
            <person name="Bonometti L."/>
            <person name="Westerberg I."/>
            <person name="Brannstrom I.O."/>
            <person name="Guillou S."/>
            <person name="Cros-Aarteil S."/>
            <person name="Calhoun S."/>
            <person name="Haridas S."/>
            <person name="Kuo A."/>
            <person name="Mondo S."/>
            <person name="Pangilinan J."/>
            <person name="Riley R."/>
            <person name="LaButti K."/>
            <person name="Andreopoulos B."/>
            <person name="Lipzen A."/>
            <person name="Chen C."/>
            <person name="Yan M."/>
            <person name="Daum C."/>
            <person name="Ng V."/>
            <person name="Clum A."/>
            <person name="Steindorff A."/>
            <person name="Ohm R.A."/>
            <person name="Martin F."/>
            <person name="Silar P."/>
            <person name="Natvig D.O."/>
            <person name="Lalanne C."/>
            <person name="Gautier V."/>
            <person name="Ament-Velasquez S.L."/>
            <person name="Kruys A."/>
            <person name="Hutchinson M.I."/>
            <person name="Powell A.J."/>
            <person name="Barry K."/>
            <person name="Miller A.N."/>
            <person name="Grigoriev I.V."/>
            <person name="Debuchy R."/>
            <person name="Gladieux P."/>
            <person name="Hiltunen Thoren M."/>
            <person name="Johannesson H."/>
        </authorList>
    </citation>
    <scope>NUCLEOTIDE SEQUENCE</scope>
    <source>
        <strain evidence="2">FGSC 1904</strain>
    </source>
</reference>
<sequence length="204" mass="23108">MSTTTTSLRLFLLLLPDLLRATPLPARTNLIAAAFALFPCAGSPAPRPDTFAGALFVRCCVLADANLRMWYLHIRCLVDLTTAWLRSLPPSVRGLLCGGGVGGVLSRLRENLAGFLHRARASTYRVATKYRDVAEHIIRLYHLPLVIFRLLFSSVPSRRLQQTLFFGREFDYHTERVQGGLVHEIAMTDRRGRRWAYSYFSRDN</sequence>
<evidence type="ECO:0000256" key="1">
    <source>
        <dbReference type="SAM" id="SignalP"/>
    </source>
</evidence>
<feature type="signal peptide" evidence="1">
    <location>
        <begin position="1"/>
        <end position="21"/>
    </location>
</feature>
<dbReference type="AlphaFoldDB" id="A0AAE0UDZ0"/>
<dbReference type="EMBL" id="JAUTDP010000003">
    <property type="protein sequence ID" value="KAK3400612.1"/>
    <property type="molecule type" value="Genomic_DNA"/>
</dbReference>
<keyword evidence="1" id="KW-0732">Signal</keyword>
<proteinExistence type="predicted"/>
<accession>A0AAE0UDZ0</accession>
<evidence type="ECO:0000313" key="2">
    <source>
        <dbReference type="EMBL" id="KAK3400612.1"/>
    </source>
</evidence>
<feature type="chain" id="PRO_5042276735" description="Secreted protein" evidence="1">
    <location>
        <begin position="22"/>
        <end position="204"/>
    </location>
</feature>
<name>A0AAE0UDZ0_SORBR</name>
<organism evidence="2 3">
    <name type="scientific">Sordaria brevicollis</name>
    <dbReference type="NCBI Taxonomy" id="83679"/>
    <lineage>
        <taxon>Eukaryota</taxon>
        <taxon>Fungi</taxon>
        <taxon>Dikarya</taxon>
        <taxon>Ascomycota</taxon>
        <taxon>Pezizomycotina</taxon>
        <taxon>Sordariomycetes</taxon>
        <taxon>Sordariomycetidae</taxon>
        <taxon>Sordariales</taxon>
        <taxon>Sordariaceae</taxon>
        <taxon>Sordaria</taxon>
    </lineage>
</organism>
<evidence type="ECO:0000313" key="3">
    <source>
        <dbReference type="Proteomes" id="UP001281003"/>
    </source>
</evidence>